<evidence type="ECO:0000313" key="5">
    <source>
        <dbReference type="Proteomes" id="UP001059934"/>
    </source>
</evidence>
<dbReference type="CDD" id="cd04629">
    <property type="entry name" value="CBS_pair_bac"/>
    <property type="match status" value="1"/>
</dbReference>
<dbReference type="InterPro" id="IPR044729">
    <property type="entry name" value="CBS_bac"/>
</dbReference>
<dbReference type="InterPro" id="IPR000644">
    <property type="entry name" value="CBS_dom"/>
</dbReference>
<dbReference type="EMBL" id="CP103416">
    <property type="protein sequence ID" value="UVW34562.1"/>
    <property type="molecule type" value="Genomic_DNA"/>
</dbReference>
<dbReference type="SUPFAM" id="SSF54631">
    <property type="entry name" value="CBS-domain pair"/>
    <property type="match status" value="1"/>
</dbReference>
<dbReference type="Gene3D" id="3.10.580.10">
    <property type="entry name" value="CBS-domain"/>
    <property type="match status" value="1"/>
</dbReference>
<dbReference type="PANTHER" id="PTHR43080:SF2">
    <property type="entry name" value="CBS DOMAIN-CONTAINING PROTEIN"/>
    <property type="match status" value="1"/>
</dbReference>
<gene>
    <name evidence="4" type="ORF">NYF23_11160</name>
</gene>
<feature type="domain" description="CBS" evidence="3">
    <location>
        <begin position="11"/>
        <end position="72"/>
    </location>
</feature>
<dbReference type="Proteomes" id="UP001059934">
    <property type="component" value="Chromosome"/>
</dbReference>
<keyword evidence="1 2" id="KW-0129">CBS domain</keyword>
<dbReference type="InterPro" id="IPR046342">
    <property type="entry name" value="CBS_dom_sf"/>
</dbReference>
<dbReference type="PANTHER" id="PTHR43080">
    <property type="entry name" value="CBS DOMAIN-CONTAINING PROTEIN CBSX3, MITOCHONDRIAL"/>
    <property type="match status" value="1"/>
</dbReference>
<name>A0ABY5TLB7_9GAMM</name>
<evidence type="ECO:0000259" key="3">
    <source>
        <dbReference type="PROSITE" id="PS51371"/>
    </source>
</evidence>
<feature type="domain" description="CBS" evidence="3">
    <location>
        <begin position="79"/>
        <end position="136"/>
    </location>
</feature>
<dbReference type="SMART" id="SM00116">
    <property type="entry name" value="CBS"/>
    <property type="match status" value="2"/>
</dbReference>
<dbReference type="PROSITE" id="PS51371">
    <property type="entry name" value="CBS"/>
    <property type="match status" value="2"/>
</dbReference>
<dbReference type="InterPro" id="IPR051257">
    <property type="entry name" value="Diverse_CBS-Domain"/>
</dbReference>
<reference evidence="4" key="1">
    <citation type="submission" date="2022-08" db="EMBL/GenBank/DDBJ databases">
        <title>Catabolic pathway analysis in culturable SAR92 clade bacteria reveals their overlooked roles in DMSP degradation in coastal seas.</title>
        <authorList>
            <person name="He X."/>
            <person name="Zhang X."/>
            <person name="Zhang Y."/>
        </authorList>
    </citation>
    <scope>NUCLEOTIDE SEQUENCE</scope>
    <source>
        <strain evidence="4">H455</strain>
    </source>
</reference>
<evidence type="ECO:0000256" key="1">
    <source>
        <dbReference type="ARBA" id="ARBA00023122"/>
    </source>
</evidence>
<dbReference type="Pfam" id="PF00571">
    <property type="entry name" value="CBS"/>
    <property type="match status" value="2"/>
</dbReference>
<sequence>MLRSVDLSDYMSRNPVSVSATDNVFDAIELIVEHKVSGVCVVDDQSTLLGVLSELDCLRAILNASYNNNSDIGSVRDYMTEEVDSCKLHADVVDVADFMIKQGHRRLPVVDKGKLVGQITCRQLLTVVSQFANVAA</sequence>
<organism evidence="4 5">
    <name type="scientific">SAR92 clade bacterium H455</name>
    <dbReference type="NCBI Taxonomy" id="2974818"/>
    <lineage>
        <taxon>Bacteria</taxon>
        <taxon>Pseudomonadati</taxon>
        <taxon>Pseudomonadota</taxon>
        <taxon>Gammaproteobacteria</taxon>
        <taxon>Cellvibrionales</taxon>
        <taxon>Porticoccaceae</taxon>
        <taxon>SAR92 clade</taxon>
    </lineage>
</organism>
<keyword evidence="5" id="KW-1185">Reference proteome</keyword>
<protein>
    <submittedName>
        <fullName evidence="4">CBS domain-containing protein</fullName>
    </submittedName>
</protein>
<evidence type="ECO:0000313" key="4">
    <source>
        <dbReference type="EMBL" id="UVW34562.1"/>
    </source>
</evidence>
<proteinExistence type="predicted"/>
<accession>A0ABY5TLB7</accession>
<evidence type="ECO:0000256" key="2">
    <source>
        <dbReference type="PROSITE-ProRule" id="PRU00703"/>
    </source>
</evidence>